<dbReference type="InterPro" id="IPR050638">
    <property type="entry name" value="AA-Vitamin_Transporters"/>
</dbReference>
<comment type="similarity">
    <text evidence="2">Belongs to the EamA transporter family.</text>
</comment>
<keyword evidence="4 6" id="KW-1133">Transmembrane helix</keyword>
<evidence type="ECO:0000313" key="9">
    <source>
        <dbReference type="Proteomes" id="UP001596050"/>
    </source>
</evidence>
<feature type="transmembrane region" description="Helical" evidence="6">
    <location>
        <begin position="41"/>
        <end position="65"/>
    </location>
</feature>
<evidence type="ECO:0000256" key="2">
    <source>
        <dbReference type="ARBA" id="ARBA00007362"/>
    </source>
</evidence>
<dbReference type="Pfam" id="PF00892">
    <property type="entry name" value="EamA"/>
    <property type="match status" value="2"/>
</dbReference>
<dbReference type="PANTHER" id="PTHR32322">
    <property type="entry name" value="INNER MEMBRANE TRANSPORTER"/>
    <property type="match status" value="1"/>
</dbReference>
<keyword evidence="9" id="KW-1185">Reference proteome</keyword>
<feature type="transmembrane region" description="Helical" evidence="6">
    <location>
        <begin position="257"/>
        <end position="274"/>
    </location>
</feature>
<keyword evidence="3 6" id="KW-0812">Transmembrane</keyword>
<accession>A0ABW0KYT1</accession>
<evidence type="ECO:0000313" key="8">
    <source>
        <dbReference type="EMBL" id="MFC5458554.1"/>
    </source>
</evidence>
<gene>
    <name evidence="8" type="ORF">ACFPN5_01865</name>
</gene>
<dbReference type="RefSeq" id="WP_379779510.1">
    <property type="nucleotide sequence ID" value="NZ_JBHSMU010000003.1"/>
</dbReference>
<keyword evidence="5 6" id="KW-0472">Membrane</keyword>
<sequence length="299" mass="30867">MMASTRLASPAVFFTGTFALPLLFIVMWSSGYVVGKLAVPYAGPFTVLTLRFGVAALLLLVLALAARAPWPGSARQLGHLVVVGLLIQALQFSGLYTALKLGVPAGESALICGTMPVLTALGASLFLGEKTQARQWLGMAAGVLGVLLVVWHKLGPGSAGAGAYAAAVVALLGITLGTLYQKKFCSGMDLRTGGCVQLAVATLVALAPALHLEGFAVQWTPTFVFASSWLSIVNSIGATSLLFILMRKGEAGKVASLFYLIPGVTALLAFAVLGETLGPLSLVGFTATAGAVWLCTRSR</sequence>
<dbReference type="Proteomes" id="UP001596050">
    <property type="component" value="Unassembled WGS sequence"/>
</dbReference>
<dbReference type="EMBL" id="JBHSMU010000003">
    <property type="protein sequence ID" value="MFC5458554.1"/>
    <property type="molecule type" value="Genomic_DNA"/>
</dbReference>
<evidence type="ECO:0000256" key="5">
    <source>
        <dbReference type="ARBA" id="ARBA00023136"/>
    </source>
</evidence>
<evidence type="ECO:0000256" key="3">
    <source>
        <dbReference type="ARBA" id="ARBA00022692"/>
    </source>
</evidence>
<name>A0ABW0KYT1_9BURK</name>
<feature type="domain" description="EamA" evidence="7">
    <location>
        <begin position="164"/>
        <end position="295"/>
    </location>
</feature>
<dbReference type="PANTHER" id="PTHR32322:SF2">
    <property type="entry name" value="EAMA DOMAIN-CONTAINING PROTEIN"/>
    <property type="match status" value="1"/>
</dbReference>
<feature type="transmembrane region" description="Helical" evidence="6">
    <location>
        <begin position="192"/>
        <end position="211"/>
    </location>
</feature>
<dbReference type="SUPFAM" id="SSF103481">
    <property type="entry name" value="Multidrug resistance efflux transporter EmrE"/>
    <property type="match status" value="2"/>
</dbReference>
<feature type="domain" description="EamA" evidence="7">
    <location>
        <begin position="22"/>
        <end position="150"/>
    </location>
</feature>
<feature type="transmembrane region" description="Helical" evidence="6">
    <location>
        <begin position="136"/>
        <end position="155"/>
    </location>
</feature>
<evidence type="ECO:0000256" key="6">
    <source>
        <dbReference type="SAM" id="Phobius"/>
    </source>
</evidence>
<feature type="transmembrane region" description="Helical" evidence="6">
    <location>
        <begin position="223"/>
        <end position="245"/>
    </location>
</feature>
<dbReference type="InterPro" id="IPR000620">
    <property type="entry name" value="EamA_dom"/>
</dbReference>
<reference evidence="9" key="1">
    <citation type="journal article" date="2019" name="Int. J. Syst. Evol. Microbiol.">
        <title>The Global Catalogue of Microorganisms (GCM) 10K type strain sequencing project: providing services to taxonomists for standard genome sequencing and annotation.</title>
        <authorList>
            <consortium name="The Broad Institute Genomics Platform"/>
            <consortium name="The Broad Institute Genome Sequencing Center for Infectious Disease"/>
            <person name="Wu L."/>
            <person name="Ma J."/>
        </authorList>
    </citation>
    <scope>NUCLEOTIDE SEQUENCE [LARGE SCALE GENOMIC DNA]</scope>
    <source>
        <strain evidence="9">KACC 12649</strain>
    </source>
</reference>
<evidence type="ECO:0000259" key="7">
    <source>
        <dbReference type="Pfam" id="PF00892"/>
    </source>
</evidence>
<dbReference type="InterPro" id="IPR037185">
    <property type="entry name" value="EmrE-like"/>
</dbReference>
<feature type="transmembrane region" description="Helical" evidence="6">
    <location>
        <begin position="12"/>
        <end position="35"/>
    </location>
</feature>
<comment type="subcellular location">
    <subcellularLocation>
        <location evidence="1">Membrane</location>
        <topology evidence="1">Multi-pass membrane protein</topology>
    </subcellularLocation>
</comment>
<feature type="transmembrane region" description="Helical" evidence="6">
    <location>
        <begin position="280"/>
        <end position="296"/>
    </location>
</feature>
<evidence type="ECO:0000256" key="4">
    <source>
        <dbReference type="ARBA" id="ARBA00022989"/>
    </source>
</evidence>
<organism evidence="8 9">
    <name type="scientific">Massilia niabensis</name>
    <dbReference type="NCBI Taxonomy" id="544910"/>
    <lineage>
        <taxon>Bacteria</taxon>
        <taxon>Pseudomonadati</taxon>
        <taxon>Pseudomonadota</taxon>
        <taxon>Betaproteobacteria</taxon>
        <taxon>Burkholderiales</taxon>
        <taxon>Oxalobacteraceae</taxon>
        <taxon>Telluria group</taxon>
        <taxon>Massilia</taxon>
    </lineage>
</organism>
<evidence type="ECO:0000256" key="1">
    <source>
        <dbReference type="ARBA" id="ARBA00004141"/>
    </source>
</evidence>
<proteinExistence type="inferred from homology"/>
<comment type="caution">
    <text evidence="8">The sequence shown here is derived from an EMBL/GenBank/DDBJ whole genome shotgun (WGS) entry which is preliminary data.</text>
</comment>
<feature type="transmembrane region" description="Helical" evidence="6">
    <location>
        <begin position="108"/>
        <end position="127"/>
    </location>
</feature>
<protein>
    <submittedName>
        <fullName evidence="8">DMT family transporter</fullName>
    </submittedName>
</protein>
<feature type="transmembrane region" description="Helical" evidence="6">
    <location>
        <begin position="77"/>
        <end position="96"/>
    </location>
</feature>
<feature type="transmembrane region" description="Helical" evidence="6">
    <location>
        <begin position="161"/>
        <end position="180"/>
    </location>
</feature>